<keyword evidence="4 6" id="KW-1133">Transmembrane helix</keyword>
<feature type="transmembrane region" description="Helical" evidence="6">
    <location>
        <begin position="337"/>
        <end position="360"/>
    </location>
</feature>
<dbReference type="AlphaFoldDB" id="A0A2S0KIJ3"/>
<name>A0A2S0KIJ3_9ACTN</name>
<evidence type="ECO:0000256" key="3">
    <source>
        <dbReference type="ARBA" id="ARBA00022692"/>
    </source>
</evidence>
<comment type="subcellular location">
    <subcellularLocation>
        <location evidence="1">Membrane</location>
        <topology evidence="1">Multi-pass membrane protein</topology>
    </subcellularLocation>
</comment>
<keyword evidence="3 6" id="KW-0812">Transmembrane</keyword>
<keyword evidence="5 6" id="KW-0472">Membrane</keyword>
<dbReference type="KEGG" id="git:C6V83_15675"/>
<feature type="transmembrane region" description="Helical" evidence="6">
    <location>
        <begin position="413"/>
        <end position="433"/>
    </location>
</feature>
<dbReference type="Proteomes" id="UP000239814">
    <property type="component" value="Chromosome"/>
</dbReference>
<feature type="transmembrane region" description="Helical" evidence="6">
    <location>
        <begin position="165"/>
        <end position="183"/>
    </location>
</feature>
<evidence type="ECO:0000313" key="8">
    <source>
        <dbReference type="Proteomes" id="UP000239814"/>
    </source>
</evidence>
<evidence type="ECO:0000256" key="4">
    <source>
        <dbReference type="ARBA" id="ARBA00022989"/>
    </source>
</evidence>
<keyword evidence="2" id="KW-0813">Transport</keyword>
<feature type="transmembrane region" description="Helical" evidence="6">
    <location>
        <begin position="252"/>
        <end position="271"/>
    </location>
</feature>
<evidence type="ECO:0000256" key="2">
    <source>
        <dbReference type="ARBA" id="ARBA00022448"/>
    </source>
</evidence>
<dbReference type="PANTHER" id="PTHR43243">
    <property type="entry name" value="INNER MEMBRANE TRANSPORTER YGJI-RELATED"/>
    <property type="match status" value="1"/>
</dbReference>
<feature type="transmembrane region" description="Helical" evidence="6">
    <location>
        <begin position="63"/>
        <end position="84"/>
    </location>
</feature>
<feature type="transmembrane region" description="Helical" evidence="6">
    <location>
        <begin position="470"/>
        <end position="488"/>
    </location>
</feature>
<evidence type="ECO:0000313" key="7">
    <source>
        <dbReference type="EMBL" id="AVM01466.1"/>
    </source>
</evidence>
<reference evidence="7 8" key="1">
    <citation type="submission" date="2018-03" db="EMBL/GenBank/DDBJ databases">
        <title>Characteristics and genome of n-alkane degrading marine bacteria Gordonia iterans isolated from crude oil contaminated in Tae-an, South Korea.</title>
        <authorList>
            <person name="Lee S.-S."/>
            <person name="Kim H."/>
        </authorList>
    </citation>
    <scope>NUCLEOTIDE SEQUENCE [LARGE SCALE GENOMIC DNA]</scope>
    <source>
        <strain evidence="7 8">Co17</strain>
    </source>
</reference>
<evidence type="ECO:0000256" key="5">
    <source>
        <dbReference type="ARBA" id="ARBA00023136"/>
    </source>
</evidence>
<dbReference type="InterPro" id="IPR002293">
    <property type="entry name" value="AA/rel_permease1"/>
</dbReference>
<dbReference type="GO" id="GO:0016020">
    <property type="term" value="C:membrane"/>
    <property type="evidence" value="ECO:0007669"/>
    <property type="project" value="UniProtKB-SubCell"/>
</dbReference>
<evidence type="ECO:0000256" key="6">
    <source>
        <dbReference type="SAM" id="Phobius"/>
    </source>
</evidence>
<evidence type="ECO:0000256" key="1">
    <source>
        <dbReference type="ARBA" id="ARBA00004141"/>
    </source>
</evidence>
<dbReference type="GO" id="GO:0015171">
    <property type="term" value="F:amino acid transmembrane transporter activity"/>
    <property type="evidence" value="ECO:0007669"/>
    <property type="project" value="TreeGrafter"/>
</dbReference>
<organism evidence="7 8">
    <name type="scientific">Gordonia iterans</name>
    <dbReference type="NCBI Taxonomy" id="1004901"/>
    <lineage>
        <taxon>Bacteria</taxon>
        <taxon>Bacillati</taxon>
        <taxon>Actinomycetota</taxon>
        <taxon>Actinomycetes</taxon>
        <taxon>Mycobacteriales</taxon>
        <taxon>Gordoniaceae</taxon>
        <taxon>Gordonia</taxon>
    </lineage>
</organism>
<dbReference type="PANTHER" id="PTHR43243:SF4">
    <property type="entry name" value="CATIONIC AMINO ACID TRANSPORTER 4"/>
    <property type="match status" value="1"/>
</dbReference>
<accession>A0A2S0KIJ3</accession>
<protein>
    <submittedName>
        <fullName evidence="7">Amino acid permease</fullName>
    </submittedName>
</protein>
<dbReference type="EMBL" id="CP027433">
    <property type="protein sequence ID" value="AVM01466.1"/>
    <property type="molecule type" value="Genomic_DNA"/>
</dbReference>
<feature type="transmembrane region" description="Helical" evidence="6">
    <location>
        <begin position="190"/>
        <end position="213"/>
    </location>
</feature>
<dbReference type="RefSeq" id="WP_105943174.1">
    <property type="nucleotide sequence ID" value="NZ_CP027433.1"/>
</dbReference>
<dbReference type="Gene3D" id="1.20.1740.10">
    <property type="entry name" value="Amino acid/polyamine transporter I"/>
    <property type="match status" value="1"/>
</dbReference>
<feature type="transmembrane region" description="Helical" evidence="6">
    <location>
        <begin position="445"/>
        <end position="464"/>
    </location>
</feature>
<feature type="transmembrane region" description="Helical" evidence="6">
    <location>
        <begin position="292"/>
        <end position="317"/>
    </location>
</feature>
<gene>
    <name evidence="7" type="ORF">C6V83_15675</name>
</gene>
<dbReference type="Pfam" id="PF13520">
    <property type="entry name" value="AA_permease_2"/>
    <property type="match status" value="1"/>
</dbReference>
<dbReference type="PIRSF" id="PIRSF006060">
    <property type="entry name" value="AA_transporter"/>
    <property type="match status" value="1"/>
</dbReference>
<sequence>MGNPFLRVKSVEQSVADTDEPGTRLRKDLTWWDLTVFGVAVVVGAGIFTLTARTAGNVAGPSVSLAFVLAAIACGLAALCYAEFASTVPVAGSAYTFSYATFGEFVAWIIGWDLILEFALAASVVSKGWSHYLNEFLCLITGADPSETSYTVIAWGDPGGAFGGFDWGAVLLISVLTLLLALGTKLSSMVSLVITAVKVAVVLLVIVVGAFYISPKNYSPYIPPAEDAASDGASGLHQTLFSLMTGAGGSTYGWYGLLAAASLVFFAFIGFDIVATTAEEARDPQKDLPRGILGSLAIVTVLYVAVTLVLTGMVSYTELRGDNATLATAFGLHGIAWAQWLIVIGALSGLTTVVMVMLLGQTRVGFAMSRDGLFPRGLAKTGSRGTPVRITVLVGFVSAFLAGFLPMGELEEMVNIGTLFAFVLVCIGVIVLRKTRPDLTRGFRVPLVPLVPVLAVAACLWLMINLSALTWIRFLIWMALGVVVYLVYGMRHSVLGMRERGETPPLLDALDLAGPRVPQVRAEAGDDDPPPSSR</sequence>
<keyword evidence="8" id="KW-1185">Reference proteome</keyword>
<dbReference type="OrthoDB" id="9762947at2"/>
<feature type="transmembrane region" description="Helical" evidence="6">
    <location>
        <begin position="31"/>
        <end position="51"/>
    </location>
</feature>
<feature type="transmembrane region" description="Helical" evidence="6">
    <location>
        <begin position="388"/>
        <end position="407"/>
    </location>
</feature>
<proteinExistence type="predicted"/>